<organism evidence="1 2">
    <name type="scientific">Cichorium intybus</name>
    <name type="common">Chicory</name>
    <dbReference type="NCBI Taxonomy" id="13427"/>
    <lineage>
        <taxon>Eukaryota</taxon>
        <taxon>Viridiplantae</taxon>
        <taxon>Streptophyta</taxon>
        <taxon>Embryophyta</taxon>
        <taxon>Tracheophyta</taxon>
        <taxon>Spermatophyta</taxon>
        <taxon>Magnoliopsida</taxon>
        <taxon>eudicotyledons</taxon>
        <taxon>Gunneridae</taxon>
        <taxon>Pentapetalae</taxon>
        <taxon>asterids</taxon>
        <taxon>campanulids</taxon>
        <taxon>Asterales</taxon>
        <taxon>Asteraceae</taxon>
        <taxon>Cichorioideae</taxon>
        <taxon>Cichorieae</taxon>
        <taxon>Cichoriinae</taxon>
        <taxon>Cichorium</taxon>
    </lineage>
</organism>
<evidence type="ECO:0000313" key="2">
    <source>
        <dbReference type="Proteomes" id="UP001055811"/>
    </source>
</evidence>
<evidence type="ECO:0000313" key="1">
    <source>
        <dbReference type="EMBL" id="KAI3778354.1"/>
    </source>
</evidence>
<proteinExistence type="predicted"/>
<accession>A0ACB9G4K6</accession>
<gene>
    <name evidence="1" type="ORF">L2E82_07593</name>
</gene>
<dbReference type="Proteomes" id="UP001055811">
    <property type="component" value="Linkage Group LG02"/>
</dbReference>
<reference evidence="1 2" key="2">
    <citation type="journal article" date="2022" name="Mol. Ecol. Resour.">
        <title>The genomes of chicory, endive, great burdock and yacon provide insights into Asteraceae paleo-polyploidization history and plant inulin production.</title>
        <authorList>
            <person name="Fan W."/>
            <person name="Wang S."/>
            <person name="Wang H."/>
            <person name="Wang A."/>
            <person name="Jiang F."/>
            <person name="Liu H."/>
            <person name="Zhao H."/>
            <person name="Xu D."/>
            <person name="Zhang Y."/>
        </authorList>
    </citation>
    <scope>NUCLEOTIDE SEQUENCE [LARGE SCALE GENOMIC DNA]</scope>
    <source>
        <strain evidence="2">cv. Punajuju</strain>
        <tissue evidence="1">Leaves</tissue>
    </source>
</reference>
<name>A0ACB9G4K6_CICIN</name>
<protein>
    <submittedName>
        <fullName evidence="1">Uncharacterized protein</fullName>
    </submittedName>
</protein>
<reference evidence="2" key="1">
    <citation type="journal article" date="2022" name="Mol. Ecol. Resour.">
        <title>The genomes of chicory, endive, great burdock and yacon provide insights into Asteraceae palaeo-polyploidization history and plant inulin production.</title>
        <authorList>
            <person name="Fan W."/>
            <person name="Wang S."/>
            <person name="Wang H."/>
            <person name="Wang A."/>
            <person name="Jiang F."/>
            <person name="Liu H."/>
            <person name="Zhao H."/>
            <person name="Xu D."/>
            <person name="Zhang Y."/>
        </authorList>
    </citation>
    <scope>NUCLEOTIDE SEQUENCE [LARGE SCALE GENOMIC DNA]</scope>
    <source>
        <strain evidence="2">cv. Punajuju</strain>
    </source>
</reference>
<dbReference type="EMBL" id="CM042010">
    <property type="protein sequence ID" value="KAI3778354.1"/>
    <property type="molecule type" value="Genomic_DNA"/>
</dbReference>
<sequence length="72" mass="8297">MGEFPLFSSSSTTLKDDVQLIAIDLNQKMIYTARWKHPKMQHRCHTDCGRQGTEDCEDERKNIQEVEGTLGK</sequence>
<comment type="caution">
    <text evidence="1">The sequence shown here is derived from an EMBL/GenBank/DDBJ whole genome shotgun (WGS) entry which is preliminary data.</text>
</comment>
<keyword evidence="2" id="KW-1185">Reference proteome</keyword>